<keyword evidence="7" id="KW-1185">Reference proteome</keyword>
<gene>
    <name evidence="6" type="ORF">B0H67DRAFT_584941</name>
</gene>
<dbReference type="Pfam" id="PF01124">
    <property type="entry name" value="MAPEG"/>
    <property type="match status" value="1"/>
</dbReference>
<evidence type="ECO:0000256" key="4">
    <source>
        <dbReference type="ARBA" id="ARBA00023136"/>
    </source>
</evidence>
<evidence type="ECO:0000313" key="7">
    <source>
        <dbReference type="Proteomes" id="UP001172102"/>
    </source>
</evidence>
<comment type="caution">
    <text evidence="6">The sequence shown here is derived from an EMBL/GenBank/DDBJ whole genome shotgun (WGS) entry which is preliminary data.</text>
</comment>
<evidence type="ECO:0000313" key="6">
    <source>
        <dbReference type="EMBL" id="KAK0711307.1"/>
    </source>
</evidence>
<comment type="subcellular location">
    <subcellularLocation>
        <location evidence="1">Membrane</location>
    </subcellularLocation>
</comment>
<feature type="transmembrane region" description="Helical" evidence="5">
    <location>
        <begin position="12"/>
        <end position="36"/>
    </location>
</feature>
<proteinExistence type="predicted"/>
<dbReference type="Gene3D" id="1.20.120.550">
    <property type="entry name" value="Membrane associated eicosanoid/glutathione metabolism-like domain"/>
    <property type="match status" value="1"/>
</dbReference>
<evidence type="ECO:0000256" key="1">
    <source>
        <dbReference type="ARBA" id="ARBA00004370"/>
    </source>
</evidence>
<dbReference type="PANTHER" id="PTHR35371:SF1">
    <property type="entry name" value="BLR7753 PROTEIN"/>
    <property type="match status" value="1"/>
</dbReference>
<dbReference type="AlphaFoldDB" id="A0AA40DS49"/>
<organism evidence="6 7">
    <name type="scientific">Lasiosphaeris hirsuta</name>
    <dbReference type="NCBI Taxonomy" id="260670"/>
    <lineage>
        <taxon>Eukaryota</taxon>
        <taxon>Fungi</taxon>
        <taxon>Dikarya</taxon>
        <taxon>Ascomycota</taxon>
        <taxon>Pezizomycotina</taxon>
        <taxon>Sordariomycetes</taxon>
        <taxon>Sordariomycetidae</taxon>
        <taxon>Sordariales</taxon>
        <taxon>Lasiosphaeriaceae</taxon>
        <taxon>Lasiosphaeris</taxon>
    </lineage>
</organism>
<dbReference type="SUPFAM" id="SSF161084">
    <property type="entry name" value="MAPEG domain-like"/>
    <property type="match status" value="1"/>
</dbReference>
<evidence type="ECO:0000256" key="3">
    <source>
        <dbReference type="ARBA" id="ARBA00022989"/>
    </source>
</evidence>
<dbReference type="PANTHER" id="PTHR35371">
    <property type="entry name" value="INNER MEMBRANE PROTEIN"/>
    <property type="match status" value="1"/>
</dbReference>
<accession>A0AA40DS49</accession>
<evidence type="ECO:0000256" key="5">
    <source>
        <dbReference type="SAM" id="Phobius"/>
    </source>
</evidence>
<keyword evidence="2 5" id="KW-0812">Transmembrane</keyword>
<keyword evidence="4 5" id="KW-0472">Membrane</keyword>
<keyword evidence="3 5" id="KW-1133">Transmembrane helix</keyword>
<sequence length="153" mass="16933">MDPILDLSTTNWSYYTVPIAFMLVMVPHAYSIVLAGKNYDLDSPRRTEDLCAKDTSLDKAVVRRISRAKAASANGFETLSLYAAAVIAANAAKVETEAVNKLALLYLVSRAAYNFVYIHLQDNKRLAPIRSLVWLVSLYAIFALFVKAGIQTN</sequence>
<dbReference type="InterPro" id="IPR001129">
    <property type="entry name" value="Membr-assoc_MAPEG"/>
</dbReference>
<dbReference type="GO" id="GO:0016020">
    <property type="term" value="C:membrane"/>
    <property type="evidence" value="ECO:0007669"/>
    <property type="project" value="UniProtKB-SubCell"/>
</dbReference>
<reference evidence="6" key="1">
    <citation type="submission" date="2023-06" db="EMBL/GenBank/DDBJ databases">
        <title>Genome-scale phylogeny and comparative genomics of the fungal order Sordariales.</title>
        <authorList>
            <consortium name="Lawrence Berkeley National Laboratory"/>
            <person name="Hensen N."/>
            <person name="Bonometti L."/>
            <person name="Westerberg I."/>
            <person name="Brannstrom I.O."/>
            <person name="Guillou S."/>
            <person name="Cros-Aarteil S."/>
            <person name="Calhoun S."/>
            <person name="Haridas S."/>
            <person name="Kuo A."/>
            <person name="Mondo S."/>
            <person name="Pangilinan J."/>
            <person name="Riley R."/>
            <person name="Labutti K."/>
            <person name="Andreopoulos B."/>
            <person name="Lipzen A."/>
            <person name="Chen C."/>
            <person name="Yanf M."/>
            <person name="Daum C."/>
            <person name="Ng V."/>
            <person name="Clum A."/>
            <person name="Steindorff A."/>
            <person name="Ohm R."/>
            <person name="Martin F."/>
            <person name="Silar P."/>
            <person name="Natvig D."/>
            <person name="Lalanne C."/>
            <person name="Gautier V."/>
            <person name="Ament-Velasquez S.L."/>
            <person name="Kruys A."/>
            <person name="Hutchinson M.I."/>
            <person name="Powell A.J."/>
            <person name="Barry K."/>
            <person name="Miller A.N."/>
            <person name="Grigoriev I.V."/>
            <person name="Debuchy R."/>
            <person name="Gladieux P."/>
            <person name="Thoren M.H."/>
            <person name="Johannesson H."/>
        </authorList>
    </citation>
    <scope>NUCLEOTIDE SEQUENCE</scope>
    <source>
        <strain evidence="6">SMH4607-1</strain>
    </source>
</reference>
<dbReference type="InterPro" id="IPR023352">
    <property type="entry name" value="MAPEG-like_dom_sf"/>
</dbReference>
<dbReference type="Proteomes" id="UP001172102">
    <property type="component" value="Unassembled WGS sequence"/>
</dbReference>
<dbReference type="EMBL" id="JAUKUA010000005">
    <property type="protein sequence ID" value="KAK0711307.1"/>
    <property type="molecule type" value="Genomic_DNA"/>
</dbReference>
<protein>
    <submittedName>
        <fullName evidence="6">Uncharacterized protein</fullName>
    </submittedName>
</protein>
<feature type="transmembrane region" description="Helical" evidence="5">
    <location>
        <begin position="132"/>
        <end position="150"/>
    </location>
</feature>
<evidence type="ECO:0000256" key="2">
    <source>
        <dbReference type="ARBA" id="ARBA00022692"/>
    </source>
</evidence>
<name>A0AA40DS49_9PEZI</name>